<dbReference type="GO" id="GO:0006364">
    <property type="term" value="P:rRNA processing"/>
    <property type="evidence" value="ECO:0007669"/>
    <property type="project" value="UniProtKB-KW"/>
</dbReference>
<dbReference type="InterPro" id="IPR053888">
    <property type="entry name" value="MRM3-like_sub_bind"/>
</dbReference>
<feature type="region of interest" description="Disordered" evidence="5">
    <location>
        <begin position="217"/>
        <end position="260"/>
    </location>
</feature>
<dbReference type="SMART" id="SM00967">
    <property type="entry name" value="SpoU_sub_bind"/>
    <property type="match status" value="1"/>
</dbReference>
<sequence length="260" mass="28729">MTLSGTKSTAKNVYVPATKDQVDGLRYERASAGDKRLGRLVSVARSRTFREHQGKILLEGRRLICDALDAGAVPQMVFFSTADRLRELPLDKLRRATLIKVRFEDIKVWSDLVAPQGVIAIFSRPDPLEINFTGRQHSVPLSLICDNIRDPGNLGTMLRCAAAAGCHDVLLTKGCVDVWEPKVLRAAMGAHFRLPVLPSLEWDDIERRLPKPVTVHIADSSSSNATQKVSGAQVGASQQAVQSRRLRLDQHKGQKQEHAL</sequence>
<organism evidence="7 8">
    <name type="scientific">Takifugu bimaculatus</name>
    <dbReference type="NCBI Taxonomy" id="433685"/>
    <lineage>
        <taxon>Eukaryota</taxon>
        <taxon>Metazoa</taxon>
        <taxon>Chordata</taxon>
        <taxon>Craniata</taxon>
        <taxon>Vertebrata</taxon>
        <taxon>Euteleostomi</taxon>
        <taxon>Actinopterygii</taxon>
        <taxon>Neopterygii</taxon>
        <taxon>Teleostei</taxon>
        <taxon>Neoteleostei</taxon>
        <taxon>Acanthomorphata</taxon>
        <taxon>Eupercaria</taxon>
        <taxon>Tetraodontiformes</taxon>
        <taxon>Tetradontoidea</taxon>
        <taxon>Tetraodontidae</taxon>
        <taxon>Takifugu</taxon>
    </lineage>
</organism>
<dbReference type="SUPFAM" id="SSF75217">
    <property type="entry name" value="alpha/beta knot"/>
    <property type="match status" value="1"/>
</dbReference>
<evidence type="ECO:0000259" key="6">
    <source>
        <dbReference type="SMART" id="SM00967"/>
    </source>
</evidence>
<keyword evidence="2" id="KW-0698">rRNA processing</keyword>
<dbReference type="InterPro" id="IPR001537">
    <property type="entry name" value="SpoU_MeTrfase"/>
</dbReference>
<dbReference type="GO" id="GO:0008173">
    <property type="term" value="F:RNA methyltransferase activity"/>
    <property type="evidence" value="ECO:0007669"/>
    <property type="project" value="InterPro"/>
</dbReference>
<dbReference type="InterPro" id="IPR029026">
    <property type="entry name" value="tRNA_m1G_MTases_N"/>
</dbReference>
<dbReference type="GO" id="GO:0005737">
    <property type="term" value="C:cytoplasm"/>
    <property type="evidence" value="ECO:0007669"/>
    <property type="project" value="UniProtKB-ARBA"/>
</dbReference>
<dbReference type="GO" id="GO:0003723">
    <property type="term" value="F:RNA binding"/>
    <property type="evidence" value="ECO:0007669"/>
    <property type="project" value="InterPro"/>
</dbReference>
<accession>A0A4Z2CC16</accession>
<evidence type="ECO:0000313" key="7">
    <source>
        <dbReference type="EMBL" id="TNN01684.1"/>
    </source>
</evidence>
<keyword evidence="8" id="KW-1185">Reference proteome</keyword>
<feature type="compositionally biased region" description="Low complexity" evidence="5">
    <location>
        <begin position="229"/>
        <end position="243"/>
    </location>
</feature>
<dbReference type="Proteomes" id="UP000516260">
    <property type="component" value="Chromosome 11"/>
</dbReference>
<evidence type="ECO:0000256" key="4">
    <source>
        <dbReference type="ARBA" id="ARBA00022679"/>
    </source>
</evidence>
<proteinExistence type="inferred from homology"/>
<dbReference type="Gene3D" id="3.40.1280.10">
    <property type="match status" value="1"/>
</dbReference>
<dbReference type="InterPro" id="IPR013123">
    <property type="entry name" value="SpoU_subst-bd"/>
</dbReference>
<protein>
    <recommendedName>
        <fullName evidence="6">RNA 2-O ribose methyltransferase substrate binding domain-containing protein</fullName>
    </recommendedName>
</protein>
<dbReference type="Pfam" id="PF00588">
    <property type="entry name" value="SpoU_methylase"/>
    <property type="match status" value="1"/>
</dbReference>
<evidence type="ECO:0000256" key="5">
    <source>
        <dbReference type="SAM" id="MobiDB-lite"/>
    </source>
</evidence>
<evidence type="ECO:0000313" key="8">
    <source>
        <dbReference type="Proteomes" id="UP000516260"/>
    </source>
</evidence>
<dbReference type="SUPFAM" id="SSF55315">
    <property type="entry name" value="L30e-like"/>
    <property type="match status" value="1"/>
</dbReference>
<gene>
    <name evidence="7" type="ORF">fugu_011066</name>
</gene>
<keyword evidence="4" id="KW-0808">Transferase</keyword>
<feature type="compositionally biased region" description="Basic and acidic residues" evidence="5">
    <location>
        <begin position="246"/>
        <end position="260"/>
    </location>
</feature>
<dbReference type="PANTHER" id="PTHR43191">
    <property type="entry name" value="RRNA METHYLTRANSFERASE 3"/>
    <property type="match status" value="1"/>
</dbReference>
<evidence type="ECO:0000256" key="2">
    <source>
        <dbReference type="ARBA" id="ARBA00022552"/>
    </source>
</evidence>
<dbReference type="InterPro" id="IPR051259">
    <property type="entry name" value="rRNA_Methyltransferase"/>
</dbReference>
<comment type="similarity">
    <text evidence="1">Belongs to the class IV-like SAM-binding methyltransferase superfamily. RNA methyltransferase TrmH family.</text>
</comment>
<keyword evidence="3" id="KW-0489">Methyltransferase</keyword>
<dbReference type="Pfam" id="PF22435">
    <property type="entry name" value="MRM3-like_sub_bind"/>
    <property type="match status" value="1"/>
</dbReference>
<dbReference type="InterPro" id="IPR029028">
    <property type="entry name" value="Alpha/beta_knot_MTases"/>
</dbReference>
<dbReference type="InterPro" id="IPR029064">
    <property type="entry name" value="Ribosomal_eL30-like_sf"/>
</dbReference>
<evidence type="ECO:0000256" key="1">
    <source>
        <dbReference type="ARBA" id="ARBA00007228"/>
    </source>
</evidence>
<feature type="domain" description="RNA 2-O ribose methyltransferase substrate binding" evidence="6">
    <location>
        <begin position="57"/>
        <end position="128"/>
    </location>
</feature>
<reference evidence="7 8" key="1">
    <citation type="submission" date="2019-04" db="EMBL/GenBank/DDBJ databases">
        <title>The sequence and de novo assembly of Takifugu bimaculatus genome using PacBio and Hi-C technologies.</title>
        <authorList>
            <person name="Xu P."/>
            <person name="Liu B."/>
            <person name="Zhou Z."/>
        </authorList>
    </citation>
    <scope>NUCLEOTIDE SEQUENCE [LARGE SCALE GENOMIC DNA]</scope>
    <source>
        <strain evidence="7">TB-2018</strain>
        <tissue evidence="7">Muscle</tissue>
    </source>
</reference>
<comment type="caution">
    <text evidence="7">The sequence shown here is derived from an EMBL/GenBank/DDBJ whole genome shotgun (WGS) entry which is preliminary data.</text>
</comment>
<dbReference type="AlphaFoldDB" id="A0A4Z2CC16"/>
<dbReference type="GO" id="GO:0032259">
    <property type="term" value="P:methylation"/>
    <property type="evidence" value="ECO:0007669"/>
    <property type="project" value="UniProtKB-KW"/>
</dbReference>
<name>A0A4Z2CC16_9TELE</name>
<evidence type="ECO:0000256" key="3">
    <source>
        <dbReference type="ARBA" id="ARBA00022603"/>
    </source>
</evidence>
<dbReference type="Gene3D" id="3.30.1330.30">
    <property type="match status" value="1"/>
</dbReference>
<feature type="compositionally biased region" description="Polar residues" evidence="5">
    <location>
        <begin position="219"/>
        <end position="228"/>
    </location>
</feature>
<dbReference type="PANTHER" id="PTHR43191:SF2">
    <property type="entry name" value="RRNA METHYLTRANSFERASE 3, MITOCHONDRIAL"/>
    <property type="match status" value="1"/>
</dbReference>
<dbReference type="EMBL" id="SWLE01000003">
    <property type="protein sequence ID" value="TNN01684.1"/>
    <property type="molecule type" value="Genomic_DNA"/>
</dbReference>